<evidence type="ECO:0000313" key="3">
    <source>
        <dbReference type="Proteomes" id="UP000054498"/>
    </source>
</evidence>
<dbReference type="InterPro" id="IPR016024">
    <property type="entry name" value="ARM-type_fold"/>
</dbReference>
<proteinExistence type="predicted"/>
<dbReference type="Proteomes" id="UP000054498">
    <property type="component" value="Unassembled WGS sequence"/>
</dbReference>
<name>A0A0D2LER9_9CHLO</name>
<dbReference type="PANTHER" id="PTHR22895">
    <property type="entry name" value="ARMADILLO REPEAT-CONTAINING PROTEIN 6"/>
    <property type="match status" value="1"/>
</dbReference>
<reference evidence="2 3" key="1">
    <citation type="journal article" date="2013" name="BMC Genomics">
        <title>Reconstruction of the lipid metabolism for the microalga Monoraphidium neglectum from its genome sequence reveals characteristics suitable for biofuel production.</title>
        <authorList>
            <person name="Bogen C."/>
            <person name="Al-Dilaimi A."/>
            <person name="Albersmeier A."/>
            <person name="Wichmann J."/>
            <person name="Grundmann M."/>
            <person name="Rupp O."/>
            <person name="Lauersen K.J."/>
            <person name="Blifernez-Klassen O."/>
            <person name="Kalinowski J."/>
            <person name="Goesmann A."/>
            <person name="Mussgnug J.H."/>
            <person name="Kruse O."/>
        </authorList>
    </citation>
    <scope>NUCLEOTIDE SEQUENCE [LARGE SCALE GENOMIC DNA]</scope>
    <source>
        <strain evidence="2 3">SAG 48.87</strain>
    </source>
</reference>
<dbReference type="Gene3D" id="1.25.10.10">
    <property type="entry name" value="Leucine-rich Repeat Variant"/>
    <property type="match status" value="2"/>
</dbReference>
<dbReference type="RefSeq" id="XP_013904178.1">
    <property type="nucleotide sequence ID" value="XM_014048724.1"/>
</dbReference>
<evidence type="ECO:0000256" key="1">
    <source>
        <dbReference type="ARBA" id="ARBA00022737"/>
    </source>
</evidence>
<accession>A0A0D2LER9</accession>
<dbReference type="GeneID" id="25735674"/>
<keyword evidence="1" id="KW-0677">Repeat</keyword>
<dbReference type="SUPFAM" id="SSF48371">
    <property type="entry name" value="ARM repeat"/>
    <property type="match status" value="1"/>
</dbReference>
<evidence type="ECO:0008006" key="4">
    <source>
        <dbReference type="Google" id="ProtNLM"/>
    </source>
</evidence>
<evidence type="ECO:0000313" key="2">
    <source>
        <dbReference type="EMBL" id="KIZ05159.1"/>
    </source>
</evidence>
<dbReference type="EMBL" id="KK100548">
    <property type="protein sequence ID" value="KIZ05159.1"/>
    <property type="molecule type" value="Genomic_DNA"/>
</dbReference>
<dbReference type="AlphaFoldDB" id="A0A0D2LER9"/>
<dbReference type="STRING" id="145388.A0A0D2LER9"/>
<dbReference type="SMART" id="SM00185">
    <property type="entry name" value="ARM"/>
    <property type="match status" value="2"/>
</dbReference>
<dbReference type="InterPro" id="IPR011989">
    <property type="entry name" value="ARM-like"/>
</dbReference>
<protein>
    <recommendedName>
        <fullName evidence="4">Armadillo repeat-containing protein 6</fullName>
    </recommendedName>
</protein>
<keyword evidence="3" id="KW-1185">Reference proteome</keyword>
<organism evidence="2 3">
    <name type="scientific">Monoraphidium neglectum</name>
    <dbReference type="NCBI Taxonomy" id="145388"/>
    <lineage>
        <taxon>Eukaryota</taxon>
        <taxon>Viridiplantae</taxon>
        <taxon>Chlorophyta</taxon>
        <taxon>core chlorophytes</taxon>
        <taxon>Chlorophyceae</taxon>
        <taxon>CS clade</taxon>
        <taxon>Sphaeropleales</taxon>
        <taxon>Selenastraceae</taxon>
        <taxon>Monoraphidium</taxon>
    </lineage>
</organism>
<dbReference type="KEGG" id="mng:MNEG_2796"/>
<dbReference type="PANTHER" id="PTHR22895:SF0">
    <property type="entry name" value="ARMADILLO REPEAT-CONTAINING PROTEIN 6"/>
    <property type="match status" value="1"/>
</dbReference>
<gene>
    <name evidence="2" type="ORF">MNEG_2796</name>
</gene>
<dbReference type="OrthoDB" id="449062at2759"/>
<sequence>MEDFGMEGYDLSAIVKSVDGSNTDSHPAAQAAAALQALAESGAAAADPARLASAAATLQQALRAGGDKQAAQQALVVAQRAGAVGPLLAATQQALEACSDADGSAGQNAAAREAALIACLRTARALMANQDARGAFTRERGCELAQLLLRAPAGQAGGALATAVGALAEAASFRDEENKCRFVDIGFASDLFRLMEQPNTTPAATAAAAGALRAFVNADDERSTGSKCFAHARGLAKSAGAVGALLAALRRLGGGEAAAAAAVMAALKQIAANDDICREVMESGGTDTLLVLLRDATSARAGGAAAAAVTGEQEDADDAVAGGGGSRDGSGGGGVRGAAADLARGAAGALRQLANSDAVKSQLAEAGALEAIMRALRVFADAPAVQEEALGLLTALTLRMPAISSAAADAGAVEALASVLEAQAAAAATANGAGAGAGKLQQRAAGGGGASANGPGSAGGVARQACMAVRNMVVRNPELRAPFLERGAEALLRGVKARHADVCGDVGSAALRDLGLDQYQ</sequence>
<dbReference type="InterPro" id="IPR000225">
    <property type="entry name" value="Armadillo"/>
</dbReference>